<dbReference type="Gene3D" id="3.40.50.800">
    <property type="entry name" value="Anticodon-binding domain"/>
    <property type="match status" value="1"/>
</dbReference>
<comment type="subunit">
    <text evidence="13">Homodimer.</text>
</comment>
<dbReference type="RefSeq" id="WP_089883342.1">
    <property type="nucleotide sequence ID" value="NZ_FNPF01000008.1"/>
</dbReference>
<evidence type="ECO:0000256" key="11">
    <source>
        <dbReference type="ARBA" id="ARBA00023146"/>
    </source>
</evidence>
<evidence type="ECO:0000256" key="2">
    <source>
        <dbReference type="ARBA" id="ARBA00022490"/>
    </source>
</evidence>
<dbReference type="FunFam" id="3.30.930.10:FF:000002">
    <property type="entry name" value="Threonine--tRNA ligase"/>
    <property type="match status" value="1"/>
</dbReference>
<dbReference type="SUPFAM" id="SSF52954">
    <property type="entry name" value="Class II aaRS ABD-related"/>
    <property type="match status" value="1"/>
</dbReference>
<evidence type="ECO:0000256" key="8">
    <source>
        <dbReference type="ARBA" id="ARBA00022840"/>
    </source>
</evidence>
<dbReference type="CDD" id="cd01667">
    <property type="entry name" value="TGS_ThrRS"/>
    <property type="match status" value="1"/>
</dbReference>
<evidence type="ECO:0000259" key="15">
    <source>
        <dbReference type="PROSITE" id="PS51880"/>
    </source>
</evidence>
<evidence type="ECO:0000256" key="5">
    <source>
        <dbReference type="ARBA" id="ARBA00022723"/>
    </source>
</evidence>
<protein>
    <recommendedName>
        <fullName evidence="13">Threonine--tRNA ligase</fullName>
        <ecNumber evidence="13">6.1.1.3</ecNumber>
    </recommendedName>
    <alternativeName>
        <fullName evidence="13">Threonyl-tRNA synthetase</fullName>
        <shortName evidence="13">ThrRS</shortName>
    </alternativeName>
</protein>
<dbReference type="InterPro" id="IPR018163">
    <property type="entry name" value="Thr/Ala-tRNA-synth_IIc_edit"/>
</dbReference>
<evidence type="ECO:0000256" key="7">
    <source>
        <dbReference type="ARBA" id="ARBA00022833"/>
    </source>
</evidence>
<sequence>MAPDSASPQINVTLPDGNARPFPAGVTPADIAAEISKSLSKKAISAMVDGVHWDLQWPIDRDATVAINTLSDEDAALELIRHDLAHVMARAVQEIWPDTKVTIGPVTDKGWFYDFDRSEPFTPEDLGAIEAKMKAIIAARDPVRTEVWDRDRARRHYEEHGEPYKIELLDRIPAEAPIRMYWHGDWQDLCRGPHLQHTGQLPADSFKLMSVSGAHWFGQTDRPMLQRITGVAFRNRQDLKDYLTFLEEAAKRDHRRLGREMDLFHMQEEAPGQVFWHPNGWSIYVTLQDYMRRQQRRGGYVEVNTPQVVDRKLWEASGHWEKYQDHMFIVEVDEEHAREKSVNALKPMNCPGHVQIFNQGLKSYRDLPLRMAEFGSCNRYEPSGALHGIMRVRGFTQDDAHIFCAEEQIEDETKRFIDFLAGIYRDLGFEQFKVKFSDRPETRAGSDETWDKAEHALKAATLAAGGEFELNPGEGAFYGPKLEFVLTDAIGRDWQCGTLQVDFVLPERLDAAYIGRDGAKHRPVMLHRAVLGSFERFIGILIEEHSGKLPFWLAPRQVVVASITSDADEYVLDAVAQLEAAGIRAEADLRNEKINYKVREHSVGKVPVILAVGHREVEERTVTVRRLGEKQTSVTPLAELVGQLAQEATPPDLR</sequence>
<evidence type="ECO:0000256" key="9">
    <source>
        <dbReference type="ARBA" id="ARBA00022884"/>
    </source>
</evidence>
<feature type="binding site" evidence="13">
    <location>
        <position position="527"/>
    </location>
    <ligand>
        <name>Zn(2+)</name>
        <dbReference type="ChEBI" id="CHEBI:29105"/>
        <note>catalytic</note>
    </ligand>
</feature>
<dbReference type="SUPFAM" id="SSF55186">
    <property type="entry name" value="ThrRS/AlaRS common domain"/>
    <property type="match status" value="1"/>
</dbReference>
<dbReference type="PANTHER" id="PTHR11451:SF44">
    <property type="entry name" value="THREONINE--TRNA LIGASE, CHLOROPLASTIC_MITOCHONDRIAL 2"/>
    <property type="match status" value="1"/>
</dbReference>
<dbReference type="NCBIfam" id="TIGR00418">
    <property type="entry name" value="thrS"/>
    <property type="match status" value="1"/>
</dbReference>
<evidence type="ECO:0000256" key="4">
    <source>
        <dbReference type="ARBA" id="ARBA00022598"/>
    </source>
</evidence>
<keyword evidence="2 13" id="KW-0963">Cytoplasm</keyword>
<evidence type="ECO:0000256" key="1">
    <source>
        <dbReference type="ARBA" id="ARBA00008226"/>
    </source>
</evidence>
<accession>A0A1H3JWJ3</accession>
<evidence type="ECO:0000256" key="3">
    <source>
        <dbReference type="ARBA" id="ARBA00022555"/>
    </source>
</evidence>
<dbReference type="Pfam" id="PF00587">
    <property type="entry name" value="tRNA-synt_2b"/>
    <property type="match status" value="1"/>
</dbReference>
<dbReference type="GO" id="GO:0046872">
    <property type="term" value="F:metal ion binding"/>
    <property type="evidence" value="ECO:0007669"/>
    <property type="project" value="UniProtKB-KW"/>
</dbReference>
<keyword evidence="8 13" id="KW-0067">ATP-binding</keyword>
<dbReference type="InterPro" id="IPR033728">
    <property type="entry name" value="ThrRS_core"/>
</dbReference>
<dbReference type="InterPro" id="IPR002320">
    <property type="entry name" value="Thr-tRNA-ligase_IIa"/>
</dbReference>
<feature type="domain" description="TGS" evidence="15">
    <location>
        <begin position="6"/>
        <end position="69"/>
    </location>
</feature>
<evidence type="ECO:0000256" key="10">
    <source>
        <dbReference type="ARBA" id="ARBA00022917"/>
    </source>
</evidence>
<dbReference type="CDD" id="cd00771">
    <property type="entry name" value="ThrRS_core"/>
    <property type="match status" value="1"/>
</dbReference>
<keyword evidence="9 13" id="KW-0694">RNA-binding</keyword>
<comment type="catalytic activity">
    <reaction evidence="12 13">
        <text>tRNA(Thr) + L-threonine + ATP = L-threonyl-tRNA(Thr) + AMP + diphosphate + H(+)</text>
        <dbReference type="Rhea" id="RHEA:24624"/>
        <dbReference type="Rhea" id="RHEA-COMP:9670"/>
        <dbReference type="Rhea" id="RHEA-COMP:9704"/>
        <dbReference type="ChEBI" id="CHEBI:15378"/>
        <dbReference type="ChEBI" id="CHEBI:30616"/>
        <dbReference type="ChEBI" id="CHEBI:33019"/>
        <dbReference type="ChEBI" id="CHEBI:57926"/>
        <dbReference type="ChEBI" id="CHEBI:78442"/>
        <dbReference type="ChEBI" id="CHEBI:78534"/>
        <dbReference type="ChEBI" id="CHEBI:456215"/>
        <dbReference type="EC" id="6.1.1.3"/>
    </reaction>
</comment>
<dbReference type="GO" id="GO:0000049">
    <property type="term" value="F:tRNA binding"/>
    <property type="evidence" value="ECO:0007669"/>
    <property type="project" value="UniProtKB-KW"/>
</dbReference>
<dbReference type="InterPro" id="IPR004095">
    <property type="entry name" value="TGS"/>
</dbReference>
<dbReference type="SMART" id="SM00863">
    <property type="entry name" value="tRNA_SAD"/>
    <property type="match status" value="1"/>
</dbReference>
<name>A0A1H3JWJ3_9RHOB</name>
<dbReference type="InterPro" id="IPR006195">
    <property type="entry name" value="aa-tRNA-synth_II"/>
</dbReference>
<keyword evidence="7 13" id="KW-0862">Zinc</keyword>
<keyword evidence="5 13" id="KW-0479">Metal-binding</keyword>
<dbReference type="HAMAP" id="MF_00184">
    <property type="entry name" value="Thr_tRNA_synth"/>
    <property type="match status" value="1"/>
</dbReference>
<dbReference type="Proteomes" id="UP000199286">
    <property type="component" value="Unassembled WGS sequence"/>
</dbReference>
<keyword evidence="3 13" id="KW-0820">tRNA-binding</keyword>
<dbReference type="Pfam" id="PF07973">
    <property type="entry name" value="tRNA_SAD"/>
    <property type="match status" value="1"/>
</dbReference>
<dbReference type="STRING" id="321339.SAMN05444340_10832"/>
<dbReference type="Pfam" id="PF02824">
    <property type="entry name" value="TGS"/>
    <property type="match status" value="1"/>
</dbReference>
<dbReference type="SUPFAM" id="SSF81271">
    <property type="entry name" value="TGS-like"/>
    <property type="match status" value="1"/>
</dbReference>
<dbReference type="InterPro" id="IPR002314">
    <property type="entry name" value="aa-tRNA-synt_IIb"/>
</dbReference>
<dbReference type="AlphaFoldDB" id="A0A1H3JWJ3"/>
<dbReference type="InterPro" id="IPR012947">
    <property type="entry name" value="tRNA_SAD"/>
</dbReference>
<evidence type="ECO:0000256" key="13">
    <source>
        <dbReference type="HAMAP-Rule" id="MF_00184"/>
    </source>
</evidence>
<dbReference type="OrthoDB" id="9802304at2"/>
<dbReference type="CDD" id="cd00860">
    <property type="entry name" value="ThrRS_anticodon"/>
    <property type="match status" value="1"/>
</dbReference>
<dbReference type="InterPro" id="IPR012675">
    <property type="entry name" value="Beta-grasp_dom_sf"/>
</dbReference>
<dbReference type="InterPro" id="IPR012676">
    <property type="entry name" value="TGS-like"/>
</dbReference>
<keyword evidence="4 13" id="KW-0436">Ligase</keyword>
<dbReference type="PANTHER" id="PTHR11451">
    <property type="entry name" value="THREONINE-TRNA LIGASE"/>
    <property type="match status" value="1"/>
</dbReference>
<comment type="caution">
    <text evidence="13">Lacks conserved residue(s) required for the propagation of feature annotation.</text>
</comment>
<dbReference type="FunFam" id="3.30.54.20:FF:000002">
    <property type="entry name" value="Threonine--tRNA ligase"/>
    <property type="match status" value="1"/>
</dbReference>
<dbReference type="Gene3D" id="3.30.980.10">
    <property type="entry name" value="Threonyl-trna Synthetase, Chain A, domain 2"/>
    <property type="match status" value="1"/>
</dbReference>
<dbReference type="InterPro" id="IPR036621">
    <property type="entry name" value="Anticodon-bd_dom_sf"/>
</dbReference>
<evidence type="ECO:0000259" key="14">
    <source>
        <dbReference type="PROSITE" id="PS50862"/>
    </source>
</evidence>
<organism evidence="16 17">
    <name type="scientific">Citreimonas salinaria</name>
    <dbReference type="NCBI Taxonomy" id="321339"/>
    <lineage>
        <taxon>Bacteria</taxon>
        <taxon>Pseudomonadati</taxon>
        <taxon>Pseudomonadota</taxon>
        <taxon>Alphaproteobacteria</taxon>
        <taxon>Rhodobacterales</taxon>
        <taxon>Roseobacteraceae</taxon>
        <taxon>Citreimonas</taxon>
    </lineage>
</organism>
<dbReference type="SUPFAM" id="SSF55681">
    <property type="entry name" value="Class II aaRS and biotin synthetases"/>
    <property type="match status" value="1"/>
</dbReference>
<dbReference type="InterPro" id="IPR047246">
    <property type="entry name" value="ThrRS_anticodon"/>
</dbReference>
<keyword evidence="17" id="KW-1185">Reference proteome</keyword>
<dbReference type="InterPro" id="IPR004154">
    <property type="entry name" value="Anticodon-bd"/>
</dbReference>
<dbReference type="EMBL" id="FNPF01000008">
    <property type="protein sequence ID" value="SDY44330.1"/>
    <property type="molecule type" value="Genomic_DNA"/>
</dbReference>
<dbReference type="GO" id="GO:0005524">
    <property type="term" value="F:ATP binding"/>
    <property type="evidence" value="ECO:0007669"/>
    <property type="project" value="UniProtKB-UniRule"/>
</dbReference>
<dbReference type="EC" id="6.1.1.3" evidence="13"/>
<dbReference type="PROSITE" id="PS51880">
    <property type="entry name" value="TGS"/>
    <property type="match status" value="1"/>
</dbReference>
<comment type="similarity">
    <text evidence="1 13">Belongs to the class-II aminoacyl-tRNA synthetase family.</text>
</comment>
<evidence type="ECO:0000256" key="12">
    <source>
        <dbReference type="ARBA" id="ARBA00049515"/>
    </source>
</evidence>
<evidence type="ECO:0000256" key="6">
    <source>
        <dbReference type="ARBA" id="ARBA00022741"/>
    </source>
</evidence>
<feature type="binding site" evidence="13">
    <location>
        <position position="350"/>
    </location>
    <ligand>
        <name>Zn(2+)</name>
        <dbReference type="ChEBI" id="CHEBI:29105"/>
        <note>catalytic</note>
    </ligand>
</feature>
<dbReference type="GO" id="GO:0005737">
    <property type="term" value="C:cytoplasm"/>
    <property type="evidence" value="ECO:0007669"/>
    <property type="project" value="UniProtKB-SubCell"/>
</dbReference>
<comment type="cofactor">
    <cofactor evidence="13">
        <name>Zn(2+)</name>
        <dbReference type="ChEBI" id="CHEBI:29105"/>
    </cofactor>
    <text evidence="13">Binds 1 zinc ion per subunit.</text>
</comment>
<comment type="subcellular location">
    <subcellularLocation>
        <location evidence="13">Cytoplasm</location>
    </subcellularLocation>
</comment>
<dbReference type="GO" id="GO:0006435">
    <property type="term" value="P:threonyl-tRNA aminoacylation"/>
    <property type="evidence" value="ECO:0007669"/>
    <property type="project" value="UniProtKB-UniRule"/>
</dbReference>
<feature type="binding site" evidence="13">
    <location>
        <position position="401"/>
    </location>
    <ligand>
        <name>Zn(2+)</name>
        <dbReference type="ChEBI" id="CHEBI:29105"/>
        <note>catalytic</note>
    </ligand>
</feature>
<reference evidence="16 17" key="1">
    <citation type="submission" date="2016-10" db="EMBL/GenBank/DDBJ databases">
        <authorList>
            <person name="de Groot N.N."/>
        </authorList>
    </citation>
    <scope>NUCLEOTIDE SEQUENCE [LARGE SCALE GENOMIC DNA]</scope>
    <source>
        <strain evidence="16 17">DSM 26880</strain>
    </source>
</reference>
<keyword evidence="11 13" id="KW-0030">Aminoacyl-tRNA synthetase</keyword>
<evidence type="ECO:0000313" key="16">
    <source>
        <dbReference type="EMBL" id="SDY44330.1"/>
    </source>
</evidence>
<dbReference type="Gene3D" id="3.10.20.30">
    <property type="match status" value="1"/>
</dbReference>
<keyword evidence="6 13" id="KW-0547">Nucleotide-binding</keyword>
<dbReference type="Gene3D" id="3.30.54.20">
    <property type="match status" value="1"/>
</dbReference>
<dbReference type="GO" id="GO:0004829">
    <property type="term" value="F:threonine-tRNA ligase activity"/>
    <property type="evidence" value="ECO:0007669"/>
    <property type="project" value="UniProtKB-UniRule"/>
</dbReference>
<keyword evidence="10 13" id="KW-0648">Protein biosynthesis</keyword>
<dbReference type="PROSITE" id="PS50862">
    <property type="entry name" value="AA_TRNA_LIGASE_II"/>
    <property type="match status" value="1"/>
</dbReference>
<dbReference type="Pfam" id="PF03129">
    <property type="entry name" value="HGTP_anticodon"/>
    <property type="match status" value="1"/>
</dbReference>
<dbReference type="FunFam" id="3.40.50.800:FF:000001">
    <property type="entry name" value="Threonine--tRNA ligase"/>
    <property type="match status" value="1"/>
</dbReference>
<dbReference type="PRINTS" id="PR01047">
    <property type="entry name" value="TRNASYNTHTHR"/>
</dbReference>
<dbReference type="Gene3D" id="3.30.930.10">
    <property type="entry name" value="Bira Bifunctional Protein, Domain 2"/>
    <property type="match status" value="1"/>
</dbReference>
<evidence type="ECO:0000313" key="17">
    <source>
        <dbReference type="Proteomes" id="UP000199286"/>
    </source>
</evidence>
<dbReference type="InterPro" id="IPR045864">
    <property type="entry name" value="aa-tRNA-synth_II/BPL/LPL"/>
</dbReference>
<feature type="domain" description="Aminoacyl-transfer RNA synthetases class-II family profile" evidence="14">
    <location>
        <begin position="253"/>
        <end position="550"/>
    </location>
</feature>
<gene>
    <name evidence="13" type="primary">thrS</name>
    <name evidence="16" type="ORF">SAMN05444340_10832</name>
</gene>
<proteinExistence type="inferred from homology"/>